<dbReference type="PROSITE" id="PS00092">
    <property type="entry name" value="N6_MTASE"/>
    <property type="match status" value="1"/>
</dbReference>
<dbReference type="InterPro" id="IPR055487">
    <property type="entry name" value="DUF7059"/>
</dbReference>
<dbReference type="Pfam" id="PF23186">
    <property type="entry name" value="DUF7059"/>
    <property type="match status" value="1"/>
</dbReference>
<dbReference type="CDD" id="cd02440">
    <property type="entry name" value="AdoMet_MTases"/>
    <property type="match status" value="1"/>
</dbReference>
<organism evidence="7 8">
    <name type="scientific">Frondihabitans australicus</name>
    <dbReference type="NCBI Taxonomy" id="386892"/>
    <lineage>
        <taxon>Bacteria</taxon>
        <taxon>Bacillati</taxon>
        <taxon>Actinomycetota</taxon>
        <taxon>Actinomycetes</taxon>
        <taxon>Micrococcales</taxon>
        <taxon>Microbacteriaceae</taxon>
        <taxon>Frondihabitans</taxon>
    </lineage>
</organism>
<dbReference type="Pfam" id="PF05175">
    <property type="entry name" value="MTS"/>
    <property type="match status" value="1"/>
</dbReference>
<dbReference type="InterPro" id="IPR007848">
    <property type="entry name" value="Small_mtfrase_dom"/>
</dbReference>
<dbReference type="SUPFAM" id="SSF53335">
    <property type="entry name" value="S-adenosyl-L-methionine-dependent methyltransferases"/>
    <property type="match status" value="1"/>
</dbReference>
<dbReference type="InterPro" id="IPR029063">
    <property type="entry name" value="SAM-dependent_MTases_sf"/>
</dbReference>
<dbReference type="GO" id="GO:0008276">
    <property type="term" value="F:protein methyltransferase activity"/>
    <property type="evidence" value="ECO:0007669"/>
    <property type="project" value="TreeGrafter"/>
</dbReference>
<dbReference type="GO" id="GO:0032259">
    <property type="term" value="P:methylation"/>
    <property type="evidence" value="ECO:0007669"/>
    <property type="project" value="UniProtKB-KW"/>
</dbReference>
<evidence type="ECO:0000256" key="2">
    <source>
        <dbReference type="ARBA" id="ARBA00022603"/>
    </source>
</evidence>
<feature type="domain" description="Methyltransferase small" evidence="5">
    <location>
        <begin position="163"/>
        <end position="240"/>
    </location>
</feature>
<dbReference type="RefSeq" id="WP_121369952.1">
    <property type="nucleotide sequence ID" value="NZ_RBKS01000001.1"/>
</dbReference>
<comment type="caution">
    <text evidence="7">The sequence shown here is derived from an EMBL/GenBank/DDBJ whole genome shotgun (WGS) entry which is preliminary data.</text>
</comment>
<gene>
    <name evidence="7" type="ORF">C8E83_2259</name>
</gene>
<dbReference type="EMBL" id="RBKS01000001">
    <property type="protein sequence ID" value="RKR75122.1"/>
    <property type="molecule type" value="Genomic_DNA"/>
</dbReference>
<dbReference type="Proteomes" id="UP000280008">
    <property type="component" value="Unassembled WGS sequence"/>
</dbReference>
<evidence type="ECO:0000256" key="4">
    <source>
        <dbReference type="ARBA" id="ARBA00022691"/>
    </source>
</evidence>
<keyword evidence="2 7" id="KW-0489">Methyltransferase</keyword>
<name>A0A495IGJ8_9MICO</name>
<evidence type="ECO:0000256" key="3">
    <source>
        <dbReference type="ARBA" id="ARBA00022679"/>
    </source>
</evidence>
<evidence type="ECO:0000259" key="6">
    <source>
        <dbReference type="Pfam" id="PF23186"/>
    </source>
</evidence>
<keyword evidence="4" id="KW-0949">S-adenosyl-L-methionine</keyword>
<dbReference type="GO" id="GO:0035657">
    <property type="term" value="C:eRF1 methyltransferase complex"/>
    <property type="evidence" value="ECO:0007669"/>
    <property type="project" value="TreeGrafter"/>
</dbReference>
<dbReference type="GO" id="GO:0008170">
    <property type="term" value="F:N-methyltransferase activity"/>
    <property type="evidence" value="ECO:0007669"/>
    <property type="project" value="UniProtKB-ARBA"/>
</dbReference>
<dbReference type="InterPro" id="IPR052190">
    <property type="entry name" value="Euk-Arch_PrmC-MTase"/>
</dbReference>
<protein>
    <submittedName>
        <fullName evidence="7">Methyltransferase family protein</fullName>
    </submittedName>
</protein>
<evidence type="ECO:0000259" key="5">
    <source>
        <dbReference type="Pfam" id="PF05175"/>
    </source>
</evidence>
<evidence type="ECO:0000313" key="7">
    <source>
        <dbReference type="EMBL" id="RKR75122.1"/>
    </source>
</evidence>
<keyword evidence="8" id="KW-1185">Reference proteome</keyword>
<dbReference type="OrthoDB" id="129465at2"/>
<accession>A0A495IGJ8</accession>
<proteinExistence type="inferred from homology"/>
<dbReference type="Gene3D" id="3.40.50.150">
    <property type="entry name" value="Vaccinia Virus protein VP39"/>
    <property type="match status" value="1"/>
</dbReference>
<dbReference type="PANTHER" id="PTHR45875">
    <property type="entry name" value="METHYLTRANSFERASE N6AMT1"/>
    <property type="match status" value="1"/>
</dbReference>
<reference evidence="7 8" key="1">
    <citation type="submission" date="2018-10" db="EMBL/GenBank/DDBJ databases">
        <title>Sequencing the genomes of 1000 actinobacteria strains.</title>
        <authorList>
            <person name="Klenk H.-P."/>
        </authorList>
    </citation>
    <scope>NUCLEOTIDE SEQUENCE [LARGE SCALE GENOMIC DNA]</scope>
    <source>
        <strain evidence="7 8">DSM 17894</strain>
    </source>
</reference>
<dbReference type="AlphaFoldDB" id="A0A495IGJ8"/>
<dbReference type="GO" id="GO:0008757">
    <property type="term" value="F:S-adenosylmethionine-dependent methyltransferase activity"/>
    <property type="evidence" value="ECO:0007669"/>
    <property type="project" value="TreeGrafter"/>
</dbReference>
<dbReference type="InterPro" id="IPR002052">
    <property type="entry name" value="DNA_methylase_N6_adenine_CS"/>
</dbReference>
<comment type="similarity">
    <text evidence="1">Belongs to the eukaryotic/archaeal PrmC-related family.</text>
</comment>
<dbReference type="PANTHER" id="PTHR45875:SF1">
    <property type="entry name" value="METHYLTRANSFERASE N6AMT1"/>
    <property type="match status" value="1"/>
</dbReference>
<evidence type="ECO:0000256" key="1">
    <source>
        <dbReference type="ARBA" id="ARBA00006149"/>
    </source>
</evidence>
<dbReference type="GO" id="GO:0003676">
    <property type="term" value="F:nucleic acid binding"/>
    <property type="evidence" value="ECO:0007669"/>
    <property type="project" value="InterPro"/>
</dbReference>
<evidence type="ECO:0000313" key="8">
    <source>
        <dbReference type="Proteomes" id="UP000280008"/>
    </source>
</evidence>
<feature type="domain" description="DUF7059" evidence="6">
    <location>
        <begin position="26"/>
        <end position="107"/>
    </location>
</feature>
<keyword evidence="3 7" id="KW-0808">Transferase</keyword>
<sequence length="513" mass="54861">MSSSLIAALRSDLDHSLFTVSHLSGAGAWGAAGGAALFRGERIAARRALESRSPAGERERASDTLARLFVLGYPQDRDDVEAALPRLGLAGAFELDLLDVDGDVVRPLVDLRPYSFVDSAGEANWWIASDLGELALQGPLREDHVLGIGGASTTLSGLMIPRRVDRVLDLGTGSGIQALHAARHAREVVATDISERALAFARLNAELNLIDGIDFRLGSLFEPVRGETFDHIVSNPPFVITPRVEGVPAYEYRDGGMVGDALVATVVAGCAEHLAPGGVAQLLGNWETGRDGRRGAYSVADWVRRGARPLDVWVVEREVQDAPTYAETWIRDGGTRPGSPDFERLYEAWLDDFEARGITEVGFGYITLRRPTSADAAAVERIERLTGALGGSEVGLGPHLADTLDALDRLRDLGDDQLAAQTLRVAGDVTEQRHYWPGNDDPTVIELRQGGGFARTVPSGTALSGLVGACDGELSVGAIVGALAELLEVDEADLRAELLPQVRELVTTGILRF</sequence>